<evidence type="ECO:0000313" key="2">
    <source>
        <dbReference type="Proteomes" id="UP000075398"/>
    </source>
</evidence>
<gene>
    <name evidence="1" type="ORF">AMQ22_00352</name>
</gene>
<name>A0A150J7S5_9EURY</name>
<dbReference type="Gene3D" id="3.40.30.10">
    <property type="entry name" value="Glutaredoxin"/>
    <property type="match status" value="1"/>
</dbReference>
<dbReference type="InterPro" id="IPR036249">
    <property type="entry name" value="Thioredoxin-like_sf"/>
</dbReference>
<accession>A0A150J7S5</accession>
<dbReference type="SUPFAM" id="SSF52833">
    <property type="entry name" value="Thioredoxin-like"/>
    <property type="match status" value="1"/>
</dbReference>
<dbReference type="Proteomes" id="UP000075398">
    <property type="component" value="Unassembled WGS sequence"/>
</dbReference>
<protein>
    <recommendedName>
        <fullName evidence="3">Thioredoxin domain-containing protein</fullName>
    </recommendedName>
</protein>
<organism evidence="1 2">
    <name type="scientific">Candidatus Methanofastidiosum methylothiophilum</name>
    <dbReference type="NCBI Taxonomy" id="1705564"/>
    <lineage>
        <taxon>Archaea</taxon>
        <taxon>Methanobacteriati</taxon>
        <taxon>Methanobacteriota</taxon>
        <taxon>Stenosarchaea group</taxon>
        <taxon>Candidatus Methanofastidiosia</taxon>
        <taxon>Candidatus Methanofastidiosales</taxon>
        <taxon>Candidatus Methanofastidiosaceae</taxon>
        <taxon>Candidatus Methanofastidiosum</taxon>
    </lineage>
</organism>
<dbReference type="EMBL" id="LNGC01000008">
    <property type="protein sequence ID" value="KYC53241.1"/>
    <property type="molecule type" value="Genomic_DNA"/>
</dbReference>
<comment type="caution">
    <text evidence="1">The sequence shown here is derived from an EMBL/GenBank/DDBJ whole genome shotgun (WGS) entry which is preliminary data.</text>
</comment>
<reference evidence="1 2" key="1">
    <citation type="journal article" date="2016" name="ISME J.">
        <title>Chasing the elusive Euryarchaeota class WSA2: genomes reveal a uniquely fastidious methyl-reducing methanogen.</title>
        <authorList>
            <person name="Nobu M.K."/>
            <person name="Narihiro T."/>
            <person name="Kuroda K."/>
            <person name="Mei R."/>
            <person name="Liu W.T."/>
        </authorList>
    </citation>
    <scope>NUCLEOTIDE SEQUENCE [LARGE SCALE GENOMIC DNA]</scope>
    <source>
        <strain evidence="1">U1lsi0528_Bin055</strain>
    </source>
</reference>
<proteinExistence type="predicted"/>
<evidence type="ECO:0000313" key="1">
    <source>
        <dbReference type="EMBL" id="KYC53241.1"/>
    </source>
</evidence>
<sequence length="84" mass="9910">MEFYGAECPTCKEIEKHLQRLQEEEGIEVTRFEVWHNAINQSIMMKYAKSRCMGVPFLFNKKNESFLCGLNDYDAIKKWAKGEK</sequence>
<dbReference type="AlphaFoldDB" id="A0A150J7S5"/>
<evidence type="ECO:0008006" key="3">
    <source>
        <dbReference type="Google" id="ProtNLM"/>
    </source>
</evidence>